<sequence length="67" mass="7410">MKEEGAHPGPRARSPMAITLDPRRRLPHQDRDRTDRDPVVLADALGDVMTALTDVDPDLLVVTDPRA</sequence>
<gene>
    <name evidence="2" type="ORF">HGB44_29585</name>
</gene>
<feature type="compositionally biased region" description="Basic and acidic residues" evidence="1">
    <location>
        <begin position="21"/>
        <end position="38"/>
    </location>
</feature>
<organism evidence="2 3">
    <name type="scientific">Nocardiopsis alborubida</name>
    <dbReference type="NCBI Taxonomy" id="146802"/>
    <lineage>
        <taxon>Bacteria</taxon>
        <taxon>Bacillati</taxon>
        <taxon>Actinomycetota</taxon>
        <taxon>Actinomycetes</taxon>
        <taxon>Streptosporangiales</taxon>
        <taxon>Nocardiopsidaceae</taxon>
        <taxon>Nocardiopsis</taxon>
    </lineage>
</organism>
<protein>
    <submittedName>
        <fullName evidence="2">Uncharacterized protein</fullName>
    </submittedName>
</protein>
<keyword evidence="3" id="KW-1185">Reference proteome</keyword>
<proteinExistence type="predicted"/>
<reference evidence="2 3" key="1">
    <citation type="submission" date="2020-04" db="EMBL/GenBank/DDBJ databases">
        <title>MicrobeNet Type strains.</title>
        <authorList>
            <person name="Nicholson A.C."/>
        </authorList>
    </citation>
    <scope>NUCLEOTIDE SEQUENCE [LARGE SCALE GENOMIC DNA]</scope>
    <source>
        <strain evidence="2 3">ATCC 23612</strain>
    </source>
</reference>
<dbReference type="EMBL" id="JAAXPG010000044">
    <property type="protein sequence ID" value="NKZ01787.1"/>
    <property type="molecule type" value="Genomic_DNA"/>
</dbReference>
<comment type="caution">
    <text evidence="2">The sequence shown here is derived from an EMBL/GenBank/DDBJ whole genome shotgun (WGS) entry which is preliminary data.</text>
</comment>
<dbReference type="RefSeq" id="WP_061082440.1">
    <property type="nucleotide sequence ID" value="NZ_JAAXPG010000044.1"/>
</dbReference>
<evidence type="ECO:0000313" key="2">
    <source>
        <dbReference type="EMBL" id="NKZ01787.1"/>
    </source>
</evidence>
<accession>A0A7X6RTY1</accession>
<feature type="region of interest" description="Disordered" evidence="1">
    <location>
        <begin position="1"/>
        <end position="38"/>
    </location>
</feature>
<dbReference type="AlphaFoldDB" id="A0A7X6RTY1"/>
<dbReference type="Proteomes" id="UP000553209">
    <property type="component" value="Unassembled WGS sequence"/>
</dbReference>
<evidence type="ECO:0000256" key="1">
    <source>
        <dbReference type="SAM" id="MobiDB-lite"/>
    </source>
</evidence>
<evidence type="ECO:0000313" key="3">
    <source>
        <dbReference type="Proteomes" id="UP000553209"/>
    </source>
</evidence>
<name>A0A7X6RTY1_9ACTN</name>